<dbReference type="STRING" id="1108595.BKX93_11320"/>
<keyword evidence="2" id="KW-0067">ATP-binding</keyword>
<dbReference type="GO" id="GO:0005524">
    <property type="term" value="F:ATP binding"/>
    <property type="evidence" value="ECO:0007669"/>
    <property type="project" value="UniProtKB-KW"/>
</dbReference>
<gene>
    <name evidence="2" type="ORF">BKX93_11320</name>
</gene>
<dbReference type="InterPro" id="IPR027417">
    <property type="entry name" value="P-loop_NTPase"/>
</dbReference>
<proteinExistence type="predicted"/>
<evidence type="ECO:0000313" key="3">
    <source>
        <dbReference type="Proteomes" id="UP000178776"/>
    </source>
</evidence>
<reference evidence="2 3" key="1">
    <citation type="submission" date="2016-10" db="EMBL/GenBank/DDBJ databases">
        <title>Chromobacterium muskegensis sp. nov., an insecticidal bacterium isolated from Sphagnum bogs.</title>
        <authorList>
            <person name="Sparks M.E."/>
            <person name="Blackburn M.B."/>
            <person name="Gundersen-Rindal D.E."/>
            <person name="Mitchell A."/>
            <person name="Farrar R."/>
            <person name="Kuhar D."/>
        </authorList>
    </citation>
    <scope>NUCLEOTIDE SEQUENCE [LARGE SCALE GENOMIC DNA]</scope>
    <source>
        <strain evidence="2 3">21-1</strain>
    </source>
</reference>
<dbReference type="EMBL" id="CP017707">
    <property type="protein sequence ID" value="AOZ50516.1"/>
    <property type="molecule type" value="Genomic_DNA"/>
</dbReference>
<dbReference type="InterPro" id="IPR003593">
    <property type="entry name" value="AAA+_ATPase"/>
</dbReference>
<accession>A0A1D9LGW1</accession>
<dbReference type="Gene3D" id="3.40.50.300">
    <property type="entry name" value="P-loop containing nucleotide triphosphate hydrolases"/>
    <property type="match status" value="1"/>
</dbReference>
<organism evidence="2 3">
    <name type="scientific">Chromobacterium vaccinii</name>
    <dbReference type="NCBI Taxonomy" id="1108595"/>
    <lineage>
        <taxon>Bacteria</taxon>
        <taxon>Pseudomonadati</taxon>
        <taxon>Pseudomonadota</taxon>
        <taxon>Betaproteobacteria</taxon>
        <taxon>Neisseriales</taxon>
        <taxon>Chromobacteriaceae</taxon>
        <taxon>Chromobacterium</taxon>
    </lineage>
</organism>
<dbReference type="Pfam" id="PF09848">
    <property type="entry name" value="SLFN-g3_helicase"/>
    <property type="match status" value="1"/>
</dbReference>
<dbReference type="KEGG" id="cvc:BKX93_11320"/>
<dbReference type="GeneID" id="68841804"/>
<dbReference type="RefSeq" id="WP_070979856.1">
    <property type="nucleotide sequence ID" value="NZ_CP017707.1"/>
</dbReference>
<protein>
    <submittedName>
        <fullName evidence="2">ATP-binding protein</fullName>
    </submittedName>
</protein>
<evidence type="ECO:0000259" key="1">
    <source>
        <dbReference type="SMART" id="SM00382"/>
    </source>
</evidence>
<evidence type="ECO:0000313" key="2">
    <source>
        <dbReference type="EMBL" id="AOZ50516.1"/>
    </source>
</evidence>
<sequence length="626" mass="70660">MPIATPTHTLIYQADKQQFLNDSDRYIEDLLEARYQSIVGKRVTDREKQSWKNSLQEMARVLKDDRIPNNTGIGIELFAPQSMSRIDFTLSGFDKHGQKTVIIIELKQWSAITLTDKDAVVRTLLGGGLNETLHPSYQAWSYATLFEGFNEAVASGEIRVIPCAFLHNYPESDNTILDARFKEYLDQAPLFRKGLAEREKFQDFLSQHIYQGDSQAVLQQLICSRIGASKALADALAKLMKGNREFALINDQKLVFENIREIACAAAPGKHKVVIVEGGPGTGKTLVAINLLVKLLQTGLAIKYVSKNAAPRHVYKAKLTGSVKQARFNSLFAGTDNFHEMEPNTFDLLLVDEAHRLTEKSGMFNNKGENQMKELINASKCTVFFIDEDQCVTFRDIGSKEQIRQWAIAKGAEVHEFELTSQFRCSGSDGYMAWLDHVLDIRETANTRLDNKNYTFKVFDTPEEMHAAVAQRNSNNRARVVAGYCWPWNSKTDTSQMDIVIGKNYQRQWNLASNSMVWIIAPDSIEQVGCIHTCQGLEVDYIGVIIGSDLIIRDGKVITDATQRSSMDQTIRGYKTQMKSQPQETAAKADRIIKNTYRTLMSRGLKGCFLYCTDKETAAYFRSKLQ</sequence>
<name>A0A1D9LGW1_9NEIS</name>
<dbReference type="AlphaFoldDB" id="A0A1D9LGW1"/>
<dbReference type="SUPFAM" id="SSF52540">
    <property type="entry name" value="P-loop containing nucleoside triphosphate hydrolases"/>
    <property type="match status" value="1"/>
</dbReference>
<dbReference type="SMART" id="SM00382">
    <property type="entry name" value="AAA"/>
    <property type="match status" value="1"/>
</dbReference>
<feature type="domain" description="AAA+ ATPase" evidence="1">
    <location>
        <begin position="270"/>
        <end position="412"/>
    </location>
</feature>
<dbReference type="InterPro" id="IPR018647">
    <property type="entry name" value="SLFN_3-like_DNA/RNA_helicase"/>
</dbReference>
<keyword evidence="2" id="KW-0547">Nucleotide-binding</keyword>
<dbReference type="Proteomes" id="UP000178776">
    <property type="component" value="Chromosome"/>
</dbReference>